<dbReference type="PANTHER" id="PTHR43657">
    <property type="entry name" value="TRYPTOPHAN RNA-BINDING ATTENUATOR PROTEIN-LIKE PROTEIN"/>
    <property type="match status" value="1"/>
</dbReference>
<sequence>MGYYPPPPGAGGSGTQYPPPPTSSPPAQQYSYPPPPAANQGWSYPPPPQATSTSPVASTPTYPPPPHQQQQPQQPQQPQQYPPPPQQQPHHPLSPQPQQSPPPQQQQYSPPPQQQPQQQFPPPPPQQPQQPQQPQYPPPPQQTQQPQQPQYPPPPQQTQQQQQPQYSPPPSSPSPVQHGALPQHLRSPSTASQGSSQNPLQFAPPPSYPQDQTNTGYPPEKQPTDEKQQQQAQAQAAPVIDPTGAPAAGVFTGAISTYVDDVGTFNGGSYRISHRDCNSVLTIQLAIGCPVDARPGAMIAMSPSIVLKGSYKFSMKKLVAGGEMGTSTYTGPGELLLAPPMLGDITSLRLTGREAWSVSHDGFLACTQNVVKDYKRQSLGKAMFSGEGLFVYKFTGTGLLWLTSFGAIIRKDLVDGEKYIVDNGHLVAWNTKYVMERVSSGGIISGLASGEGLVCKFTGPGTVFIQTRNAKSFTAYMAGQQVNA</sequence>
<keyword evidence="1" id="KW-0496">Mitochondrion</keyword>
<dbReference type="PANTHER" id="PTHR43657:SF1">
    <property type="entry name" value="ALTERED INHERITANCE OF MITOCHONDRIA PROTEIN 24, MITOCHONDRIAL"/>
    <property type="match status" value="1"/>
</dbReference>
<proteinExistence type="inferred from homology"/>
<evidence type="ECO:0000313" key="3">
    <source>
        <dbReference type="EMBL" id="KAL2264711.1"/>
    </source>
</evidence>
<evidence type="ECO:0000256" key="2">
    <source>
        <dbReference type="SAM" id="MobiDB-lite"/>
    </source>
</evidence>
<keyword evidence="4" id="KW-1185">Reference proteome</keyword>
<comment type="caution">
    <text evidence="3">The sequence shown here is derived from an EMBL/GenBank/DDBJ whole genome shotgun (WGS) entry which is preliminary data.</text>
</comment>
<dbReference type="InterPro" id="IPR036983">
    <property type="entry name" value="AIM24_sf"/>
</dbReference>
<protein>
    <recommendedName>
        <fullName evidence="1">Altered inheritance of mitochondria protein 24, mitochondrial</fullName>
    </recommendedName>
</protein>
<feature type="compositionally biased region" description="Pro residues" evidence="2">
    <location>
        <begin position="80"/>
        <end position="128"/>
    </location>
</feature>
<dbReference type="GeneID" id="98128664"/>
<accession>A0ABR4D4E5</accession>
<feature type="compositionally biased region" description="Low complexity" evidence="2">
    <location>
        <begin position="50"/>
        <end position="60"/>
    </location>
</feature>
<organism evidence="3 4">
    <name type="scientific">Remersonia thermophila</name>
    <dbReference type="NCBI Taxonomy" id="72144"/>
    <lineage>
        <taxon>Eukaryota</taxon>
        <taxon>Fungi</taxon>
        <taxon>Dikarya</taxon>
        <taxon>Ascomycota</taxon>
        <taxon>Pezizomycotina</taxon>
        <taxon>Sordariomycetes</taxon>
        <taxon>Sordariomycetidae</taxon>
        <taxon>Sordariales</taxon>
        <taxon>Sordariales incertae sedis</taxon>
        <taxon>Remersonia</taxon>
    </lineage>
</organism>
<comment type="similarity">
    <text evidence="1">Belongs to the AIM24 family.</text>
</comment>
<dbReference type="SUPFAM" id="SSF51219">
    <property type="entry name" value="TRAP-like"/>
    <property type="match status" value="1"/>
</dbReference>
<dbReference type="InterPro" id="IPR016031">
    <property type="entry name" value="Trp_RNA-bd_attenuator-like_dom"/>
</dbReference>
<reference evidence="3 4" key="1">
    <citation type="journal article" date="2024" name="Commun. Biol.">
        <title>Comparative genomic analysis of thermophilic fungi reveals convergent evolutionary adaptations and gene losses.</title>
        <authorList>
            <person name="Steindorff A.S."/>
            <person name="Aguilar-Pontes M.V."/>
            <person name="Robinson A.J."/>
            <person name="Andreopoulos B."/>
            <person name="LaButti K."/>
            <person name="Kuo A."/>
            <person name="Mondo S."/>
            <person name="Riley R."/>
            <person name="Otillar R."/>
            <person name="Haridas S."/>
            <person name="Lipzen A."/>
            <person name="Grimwood J."/>
            <person name="Schmutz J."/>
            <person name="Clum A."/>
            <person name="Reid I.D."/>
            <person name="Moisan M.C."/>
            <person name="Butler G."/>
            <person name="Nguyen T.T.M."/>
            <person name="Dewar K."/>
            <person name="Conant G."/>
            <person name="Drula E."/>
            <person name="Henrissat B."/>
            <person name="Hansel C."/>
            <person name="Singer S."/>
            <person name="Hutchinson M.I."/>
            <person name="de Vries R.P."/>
            <person name="Natvig D.O."/>
            <person name="Powell A.J."/>
            <person name="Tsang A."/>
            <person name="Grigoriev I.V."/>
        </authorList>
    </citation>
    <scope>NUCLEOTIDE SEQUENCE [LARGE SCALE GENOMIC DNA]</scope>
    <source>
        <strain evidence="3 4">ATCC 22073</strain>
    </source>
</reference>
<evidence type="ECO:0000313" key="4">
    <source>
        <dbReference type="Proteomes" id="UP001600064"/>
    </source>
</evidence>
<dbReference type="NCBIfam" id="TIGR00266">
    <property type="entry name" value="TIGR00266 family protein"/>
    <property type="match status" value="1"/>
</dbReference>
<dbReference type="InterPro" id="IPR002838">
    <property type="entry name" value="AIM24"/>
</dbReference>
<feature type="region of interest" description="Disordered" evidence="2">
    <location>
        <begin position="1"/>
        <end position="241"/>
    </location>
</feature>
<dbReference type="EMBL" id="JAZGUE010000007">
    <property type="protein sequence ID" value="KAL2264711.1"/>
    <property type="molecule type" value="Genomic_DNA"/>
</dbReference>
<gene>
    <name evidence="3" type="ORF">VTJ83DRAFT_7221</name>
</gene>
<dbReference type="RefSeq" id="XP_070863438.1">
    <property type="nucleotide sequence ID" value="XM_071014020.1"/>
</dbReference>
<feature type="compositionally biased region" description="Polar residues" evidence="2">
    <location>
        <begin position="186"/>
        <end position="200"/>
    </location>
</feature>
<dbReference type="Gene3D" id="3.60.160.10">
    <property type="entry name" value="Mitochondrial biogenesis AIM24"/>
    <property type="match status" value="1"/>
</dbReference>
<dbReference type="Pfam" id="PF01987">
    <property type="entry name" value="AIM24"/>
    <property type="match status" value="1"/>
</dbReference>
<feature type="compositionally biased region" description="Low complexity" evidence="2">
    <location>
        <begin position="68"/>
        <end position="79"/>
    </location>
</feature>
<evidence type="ECO:0000256" key="1">
    <source>
        <dbReference type="RuleBase" id="RU363045"/>
    </source>
</evidence>
<name>A0ABR4D4E5_9PEZI</name>
<comment type="subcellular location">
    <subcellularLocation>
        <location evidence="1">Mitochondrion</location>
    </subcellularLocation>
</comment>
<dbReference type="Proteomes" id="UP001600064">
    <property type="component" value="Unassembled WGS sequence"/>
</dbReference>